<dbReference type="EMBL" id="JACGWZ010000002">
    <property type="protein sequence ID" value="MBA8824523.1"/>
    <property type="molecule type" value="Genomic_DNA"/>
</dbReference>
<protein>
    <submittedName>
        <fullName evidence="1">Uncharacterized protein</fullName>
    </submittedName>
</protein>
<proteinExistence type="predicted"/>
<sequence>MEFDHRAEVVNSDGGGWGSFGSAERAARLFSHTGEVRLVRSGAERLSWFGGRGVVTGHPAHRRQAART</sequence>
<evidence type="ECO:0000313" key="2">
    <source>
        <dbReference type="Proteomes" id="UP000569329"/>
    </source>
</evidence>
<dbReference type="AlphaFoldDB" id="A0A839DU06"/>
<organism evidence="1 2">
    <name type="scientific">Halosaccharopolyspora lacisalsi</name>
    <dbReference type="NCBI Taxonomy" id="1000566"/>
    <lineage>
        <taxon>Bacteria</taxon>
        <taxon>Bacillati</taxon>
        <taxon>Actinomycetota</taxon>
        <taxon>Actinomycetes</taxon>
        <taxon>Pseudonocardiales</taxon>
        <taxon>Pseudonocardiaceae</taxon>
        <taxon>Halosaccharopolyspora</taxon>
    </lineage>
</organism>
<reference evidence="1 2" key="1">
    <citation type="submission" date="2020-07" db="EMBL/GenBank/DDBJ databases">
        <title>Sequencing the genomes of 1000 actinobacteria strains.</title>
        <authorList>
            <person name="Klenk H.-P."/>
        </authorList>
    </citation>
    <scope>NUCLEOTIDE SEQUENCE [LARGE SCALE GENOMIC DNA]</scope>
    <source>
        <strain evidence="1 2">DSM 45975</strain>
    </source>
</reference>
<comment type="caution">
    <text evidence="1">The sequence shown here is derived from an EMBL/GenBank/DDBJ whole genome shotgun (WGS) entry which is preliminary data.</text>
</comment>
<evidence type="ECO:0000313" key="1">
    <source>
        <dbReference type="EMBL" id="MBA8824523.1"/>
    </source>
</evidence>
<name>A0A839DU06_9PSEU</name>
<accession>A0A839DU06</accession>
<dbReference type="Proteomes" id="UP000569329">
    <property type="component" value="Unassembled WGS sequence"/>
</dbReference>
<gene>
    <name evidence="1" type="ORF">FHX42_001870</name>
</gene>
<keyword evidence="2" id="KW-1185">Reference proteome</keyword>
<dbReference type="RefSeq" id="WP_182543790.1">
    <property type="nucleotide sequence ID" value="NZ_JACGWZ010000002.1"/>
</dbReference>